<feature type="transmembrane region" description="Helical" evidence="6">
    <location>
        <begin position="103"/>
        <end position="125"/>
    </location>
</feature>
<keyword evidence="4 6" id="KW-1133">Transmembrane helix</keyword>
<comment type="subcellular location">
    <subcellularLocation>
        <location evidence="1">Membrane</location>
        <topology evidence="1">Multi-pass membrane protein</topology>
    </subcellularLocation>
</comment>
<feature type="transmembrane region" description="Helical" evidence="6">
    <location>
        <begin position="6"/>
        <end position="27"/>
    </location>
</feature>
<evidence type="ECO:0000256" key="6">
    <source>
        <dbReference type="SAM" id="Phobius"/>
    </source>
</evidence>
<feature type="transmembrane region" description="Helical" evidence="6">
    <location>
        <begin position="39"/>
        <end position="60"/>
    </location>
</feature>
<reference evidence="7" key="1">
    <citation type="submission" date="2020-02" db="EMBL/GenBank/DDBJ databases">
        <authorList>
            <person name="Meier V. D."/>
        </authorList>
    </citation>
    <scope>NUCLEOTIDE SEQUENCE</scope>
    <source>
        <strain evidence="7">AVDCRST_MAG43</strain>
    </source>
</reference>
<dbReference type="AlphaFoldDB" id="A0A6J4UCV2"/>
<accession>A0A6J4UCV2</accession>
<evidence type="ECO:0000256" key="4">
    <source>
        <dbReference type="ARBA" id="ARBA00022989"/>
    </source>
</evidence>
<comment type="similarity">
    <text evidence="2">Belongs to the TerC family.</text>
</comment>
<dbReference type="Pfam" id="PF03741">
    <property type="entry name" value="TerC"/>
    <property type="match status" value="1"/>
</dbReference>
<keyword evidence="5 6" id="KW-0472">Membrane</keyword>
<keyword evidence="3 6" id="KW-0812">Transmembrane</keyword>
<evidence type="ECO:0000256" key="2">
    <source>
        <dbReference type="ARBA" id="ARBA00007511"/>
    </source>
</evidence>
<feature type="transmembrane region" description="Helical" evidence="6">
    <location>
        <begin position="195"/>
        <end position="218"/>
    </location>
</feature>
<dbReference type="PANTHER" id="PTHR30238:SF0">
    <property type="entry name" value="THYLAKOID MEMBRANE PROTEIN TERC, CHLOROPLASTIC"/>
    <property type="match status" value="1"/>
</dbReference>
<name>A0A6J4UCV2_9BACT</name>
<dbReference type="GO" id="GO:0016020">
    <property type="term" value="C:membrane"/>
    <property type="evidence" value="ECO:0007669"/>
    <property type="project" value="UniProtKB-SubCell"/>
</dbReference>
<evidence type="ECO:0000256" key="3">
    <source>
        <dbReference type="ARBA" id="ARBA00022692"/>
    </source>
</evidence>
<feature type="transmembrane region" description="Helical" evidence="6">
    <location>
        <begin position="252"/>
        <end position="275"/>
    </location>
</feature>
<proteinExistence type="inferred from homology"/>
<feature type="transmembrane region" description="Helical" evidence="6">
    <location>
        <begin position="295"/>
        <end position="317"/>
    </location>
</feature>
<organism evidence="7">
    <name type="scientific">uncultured Thermomicrobiales bacterium</name>
    <dbReference type="NCBI Taxonomy" id="1645740"/>
    <lineage>
        <taxon>Bacteria</taxon>
        <taxon>Pseudomonadati</taxon>
        <taxon>Thermomicrobiota</taxon>
        <taxon>Thermomicrobia</taxon>
        <taxon>Thermomicrobiales</taxon>
        <taxon>environmental samples</taxon>
    </lineage>
</organism>
<sequence length="332" mass="36947">MSVPLWVWAITIAVIIGFLLFDFFAHVRTPHEPTLRESALWSAFFVSIALLFGVVVLLVWDTQHGAEYFAGFITEKSLSVDNLFVFLLIMNTFAVPKAYQQKVLLIGIVMALIMRGVFIAVGAAVIENFAWIFYVFGAFLLYTAWRLAQESGEHDEAYEENAFIRRVRQIVPTTETYVGDRITVKIDGKRMITPMALVMLAIGSTDLLFAFDSIPAIFGLTREPYIVFTANAFALMGLRQLYFLLGDLLNRLVYLSIGLAVILGWIGIKLIIHAMHENELPFINGGEHITVIPEIPTWLSLLVIVITISIAAAASLIKTRSDARTAASDAAL</sequence>
<protein>
    <submittedName>
        <fullName evidence="7">Integral membrane protein TerC</fullName>
    </submittedName>
</protein>
<gene>
    <name evidence="7" type="ORF">AVDCRST_MAG43-490</name>
</gene>
<dbReference type="InterPro" id="IPR005496">
    <property type="entry name" value="Integral_membrane_TerC"/>
</dbReference>
<feature type="transmembrane region" description="Helical" evidence="6">
    <location>
        <begin position="80"/>
        <end position="96"/>
    </location>
</feature>
<dbReference type="NCBIfam" id="TIGR03718">
    <property type="entry name" value="R_switched_Alx"/>
    <property type="match status" value="1"/>
</dbReference>
<dbReference type="EMBL" id="CADCWI010000027">
    <property type="protein sequence ID" value="CAA9544881.1"/>
    <property type="molecule type" value="Genomic_DNA"/>
</dbReference>
<dbReference type="InterPro" id="IPR022369">
    <property type="entry name" value="Integral_membrane_TerC_rswitch"/>
</dbReference>
<dbReference type="PANTHER" id="PTHR30238">
    <property type="entry name" value="MEMBRANE BOUND PREDICTED REDOX MODULATOR"/>
    <property type="match status" value="1"/>
</dbReference>
<feature type="transmembrane region" description="Helical" evidence="6">
    <location>
        <begin position="131"/>
        <end position="148"/>
    </location>
</feature>
<evidence type="ECO:0000313" key="7">
    <source>
        <dbReference type="EMBL" id="CAA9544881.1"/>
    </source>
</evidence>
<evidence type="ECO:0000256" key="1">
    <source>
        <dbReference type="ARBA" id="ARBA00004141"/>
    </source>
</evidence>
<feature type="transmembrane region" description="Helical" evidence="6">
    <location>
        <begin position="224"/>
        <end position="245"/>
    </location>
</feature>
<evidence type="ECO:0000256" key="5">
    <source>
        <dbReference type="ARBA" id="ARBA00023136"/>
    </source>
</evidence>